<sequence length="294" mass="34111">MKVTFLLSVVALCTAIPRSLIEMDIYSGRENPKWHIQGEQRSNLMKLVKPFYGEDRFRCDQTSPRLGYKGFRVFDLETEQCLYVVNHPEAENFLLNSFILFENANSDAAKSVYNHVKEVVSKGISNLQPLNFDHSFHRTNDMIGPDNVTEYNPQRWNKYDYVQYKNNCYNYASDYRTDTFAQPGGSKRMWNENKCSYCYKNSVVDGLTSLESKTCPTDQPSVGHYVALVVWPDVDYHYYRKDLDGRWSHKPGRTPVIDYDASHHNITDIDKADIKPYTEICGYLIAVPSKLKLF</sequence>
<reference evidence="2 3" key="1">
    <citation type="submission" date="2024-03" db="EMBL/GenBank/DDBJ databases">
        <title>The Acrasis kona genome and developmental transcriptomes reveal deep origins of eukaryotic multicellular pathways.</title>
        <authorList>
            <person name="Sheikh S."/>
            <person name="Fu C.-J."/>
            <person name="Brown M.W."/>
            <person name="Baldauf S.L."/>
        </authorList>
    </citation>
    <scope>NUCLEOTIDE SEQUENCE [LARGE SCALE GENOMIC DNA]</scope>
    <source>
        <strain evidence="2 3">ATCC MYA-3509</strain>
    </source>
</reference>
<evidence type="ECO:0000313" key="3">
    <source>
        <dbReference type="Proteomes" id="UP001431209"/>
    </source>
</evidence>
<keyword evidence="1" id="KW-0732">Signal</keyword>
<dbReference type="Proteomes" id="UP001431209">
    <property type="component" value="Unassembled WGS sequence"/>
</dbReference>
<feature type="signal peptide" evidence="1">
    <location>
        <begin position="1"/>
        <end position="15"/>
    </location>
</feature>
<organism evidence="2 3">
    <name type="scientific">Acrasis kona</name>
    <dbReference type="NCBI Taxonomy" id="1008807"/>
    <lineage>
        <taxon>Eukaryota</taxon>
        <taxon>Discoba</taxon>
        <taxon>Heterolobosea</taxon>
        <taxon>Tetramitia</taxon>
        <taxon>Eutetramitia</taxon>
        <taxon>Acrasidae</taxon>
        <taxon>Acrasis</taxon>
    </lineage>
</organism>
<evidence type="ECO:0000313" key="2">
    <source>
        <dbReference type="EMBL" id="KAL0487635.1"/>
    </source>
</evidence>
<keyword evidence="3" id="KW-1185">Reference proteome</keyword>
<evidence type="ECO:0000256" key="1">
    <source>
        <dbReference type="SAM" id="SignalP"/>
    </source>
</evidence>
<gene>
    <name evidence="2" type="ORF">AKO1_000234</name>
</gene>
<dbReference type="EMBL" id="JAOPGA020001357">
    <property type="protein sequence ID" value="KAL0487635.1"/>
    <property type="molecule type" value="Genomic_DNA"/>
</dbReference>
<protein>
    <submittedName>
        <fullName evidence="2">Insoluble matrix shell protein</fullName>
    </submittedName>
</protein>
<name>A0AAW2ZFQ1_9EUKA</name>
<feature type="chain" id="PRO_5043610139" evidence="1">
    <location>
        <begin position="16"/>
        <end position="294"/>
    </location>
</feature>
<dbReference type="AlphaFoldDB" id="A0AAW2ZFQ1"/>
<comment type="caution">
    <text evidence="2">The sequence shown here is derived from an EMBL/GenBank/DDBJ whole genome shotgun (WGS) entry which is preliminary data.</text>
</comment>
<accession>A0AAW2ZFQ1</accession>
<proteinExistence type="predicted"/>